<keyword evidence="6 9" id="KW-0472">Membrane</keyword>
<dbReference type="EC" id="7.2.2.21" evidence="7"/>
<keyword evidence="4 9" id="KW-0812">Transmembrane</keyword>
<dbReference type="Gene3D" id="2.70.150.10">
    <property type="entry name" value="Calcium-transporting ATPase, cytoplasmic transduction domain A"/>
    <property type="match status" value="1"/>
</dbReference>
<dbReference type="SUPFAM" id="SSF81653">
    <property type="entry name" value="Calcium ATPase, transduction domain A"/>
    <property type="match status" value="1"/>
</dbReference>
<dbReference type="InterPro" id="IPR027256">
    <property type="entry name" value="P-typ_ATPase_IB"/>
</dbReference>
<dbReference type="GO" id="GO:0008551">
    <property type="term" value="F:P-type cadmium transporter activity"/>
    <property type="evidence" value="ECO:0007669"/>
    <property type="project" value="UniProtKB-EC"/>
</dbReference>
<dbReference type="CDD" id="cd07548">
    <property type="entry name" value="P-type_ATPase-Cd_Zn_Co_like"/>
    <property type="match status" value="1"/>
</dbReference>
<gene>
    <name evidence="11" type="primary">cadA</name>
    <name evidence="11" type="ORF">D5R97_07225</name>
</gene>
<dbReference type="InterPro" id="IPR059000">
    <property type="entry name" value="ATPase_P-type_domA"/>
</dbReference>
<evidence type="ECO:0000256" key="4">
    <source>
        <dbReference type="ARBA" id="ARBA00022692"/>
    </source>
</evidence>
<dbReference type="PROSITE" id="PS00154">
    <property type="entry name" value="ATPASE_E1_E2"/>
    <property type="match status" value="1"/>
</dbReference>
<dbReference type="AlphaFoldDB" id="A0A424YC40"/>
<feature type="transmembrane region" description="Helical" evidence="9">
    <location>
        <begin position="254"/>
        <end position="277"/>
    </location>
</feature>
<keyword evidence="5 9" id="KW-1133">Transmembrane helix</keyword>
<dbReference type="InterPro" id="IPR036412">
    <property type="entry name" value="HAD-like_sf"/>
</dbReference>
<keyword evidence="3" id="KW-0104">Cadmium</keyword>
<dbReference type="GO" id="GO:0005524">
    <property type="term" value="F:ATP binding"/>
    <property type="evidence" value="ECO:0007669"/>
    <property type="project" value="UniProtKB-UniRule"/>
</dbReference>
<dbReference type="PRINTS" id="PR00119">
    <property type="entry name" value="CATATPASE"/>
</dbReference>
<dbReference type="PANTHER" id="PTHR48085:SF5">
    <property type="entry name" value="CADMIUM_ZINC-TRANSPORTING ATPASE HMA4-RELATED"/>
    <property type="match status" value="1"/>
</dbReference>
<dbReference type="InterPro" id="IPR008250">
    <property type="entry name" value="ATPase_P-typ_transduc_dom_A_sf"/>
</dbReference>
<dbReference type="InterPro" id="IPR023299">
    <property type="entry name" value="ATPase_P-typ_cyto_dom_N"/>
</dbReference>
<dbReference type="InterPro" id="IPR023298">
    <property type="entry name" value="ATPase_P-typ_TM_dom_sf"/>
</dbReference>
<dbReference type="Pfam" id="PF00122">
    <property type="entry name" value="E1-E2_ATPase"/>
    <property type="match status" value="1"/>
</dbReference>
<evidence type="ECO:0000256" key="1">
    <source>
        <dbReference type="ARBA" id="ARBA00004651"/>
    </source>
</evidence>
<organism evidence="11 12">
    <name type="scientific">Candidatus Syntrophonatronum acetioxidans</name>
    <dbReference type="NCBI Taxonomy" id="1795816"/>
    <lineage>
        <taxon>Bacteria</taxon>
        <taxon>Bacillati</taxon>
        <taxon>Bacillota</taxon>
        <taxon>Clostridia</taxon>
        <taxon>Eubacteriales</taxon>
        <taxon>Syntrophomonadaceae</taxon>
        <taxon>Candidatus Syntrophonatronum</taxon>
    </lineage>
</organism>
<dbReference type="SUPFAM" id="SSF81665">
    <property type="entry name" value="Calcium ATPase, transmembrane domain M"/>
    <property type="match status" value="1"/>
</dbReference>
<dbReference type="NCBIfam" id="TIGR01512">
    <property type="entry name" value="ATPase-IB2_Cd"/>
    <property type="match status" value="1"/>
</dbReference>
<keyword evidence="9" id="KW-1003">Cell membrane</keyword>
<comment type="subcellular location">
    <subcellularLocation>
        <location evidence="1">Cell membrane</location>
        <topology evidence="1">Multi-pass membrane protein</topology>
    </subcellularLocation>
</comment>
<evidence type="ECO:0000259" key="10">
    <source>
        <dbReference type="Pfam" id="PF00122"/>
    </source>
</evidence>
<evidence type="ECO:0000256" key="8">
    <source>
        <dbReference type="ARBA" id="ARBA00049338"/>
    </source>
</evidence>
<dbReference type="Gene3D" id="3.40.50.1000">
    <property type="entry name" value="HAD superfamily/HAD-like"/>
    <property type="match status" value="1"/>
</dbReference>
<evidence type="ECO:0000313" key="11">
    <source>
        <dbReference type="EMBL" id="RQD74785.1"/>
    </source>
</evidence>
<dbReference type="InterPro" id="IPR018303">
    <property type="entry name" value="ATPase_P-typ_P_site"/>
</dbReference>
<dbReference type="EMBL" id="QZAA01000186">
    <property type="protein sequence ID" value="RQD74785.1"/>
    <property type="molecule type" value="Genomic_DNA"/>
</dbReference>
<dbReference type="SUPFAM" id="SSF56784">
    <property type="entry name" value="HAD-like"/>
    <property type="match status" value="1"/>
</dbReference>
<dbReference type="NCBIfam" id="TIGR01494">
    <property type="entry name" value="ATPase_P-type"/>
    <property type="match status" value="1"/>
</dbReference>
<keyword evidence="11" id="KW-0378">Hydrolase</keyword>
<feature type="transmembrane region" description="Helical" evidence="9">
    <location>
        <begin position="619"/>
        <end position="638"/>
    </location>
</feature>
<comment type="similarity">
    <text evidence="2 9">Belongs to the cation transport ATPase (P-type) (TC 3.A.3) family. Type IB subfamily.</text>
</comment>
<feature type="transmembrane region" description="Helical" evidence="9">
    <location>
        <begin position="593"/>
        <end position="613"/>
    </location>
</feature>
<dbReference type="GO" id="GO:0016887">
    <property type="term" value="F:ATP hydrolysis activity"/>
    <property type="evidence" value="ECO:0007669"/>
    <property type="project" value="InterPro"/>
</dbReference>
<evidence type="ECO:0000313" key="12">
    <source>
        <dbReference type="Proteomes" id="UP000285138"/>
    </source>
</evidence>
<dbReference type="Pfam" id="PF00702">
    <property type="entry name" value="Hydrolase"/>
    <property type="match status" value="1"/>
</dbReference>
<keyword evidence="9" id="KW-0547">Nucleotide-binding</keyword>
<evidence type="ECO:0000256" key="6">
    <source>
        <dbReference type="ARBA" id="ARBA00023136"/>
    </source>
</evidence>
<dbReference type="NCBIfam" id="TIGR01525">
    <property type="entry name" value="ATPase-IB_hvy"/>
    <property type="match status" value="1"/>
</dbReference>
<accession>A0A424YC40</accession>
<comment type="caution">
    <text evidence="11">The sequence shown here is derived from an EMBL/GenBank/DDBJ whole genome shotgun (WGS) entry which is preliminary data.</text>
</comment>
<evidence type="ECO:0000256" key="7">
    <source>
        <dbReference type="ARBA" id="ARBA00039103"/>
    </source>
</evidence>
<keyword evidence="9" id="KW-0067">ATP-binding</keyword>
<sequence length="642" mass="68863">MGYQHHIASPCNSAKSSGICACSTGVNHEKTFQPLKIILYFCGILLFMAGIILPLEGLFRFTVFAAAYIIFGNDILLRAAQNITRGKVFDENFLMSIATLGAFTIGEYPEGVAVMIFFQTGEMLQGYAVNRSRRSIKELMDIRPDYAHLKEGDETRKVSPEEVKTGSIIMVRPGERVPLDGTVLEGSSTLDLSALTGESLPDEVKPGDEILSGSINKTGLISIRVTREFSQSTVSNILSLVEDAASRKAHTEKFITRFAGCYTPVVVAAAFLLAFLPPVLIPGQALSTWVYRALVFLVISCPCALVISIPLGFFGGIGGASRRGILVKGGNFLEGLSHVGTVIFDKTGTLTRGAFTVKSIHPSAGFQERELLNYGAAVASHSSHPVSTSILQAWEGIINEQDVSGFNELPGQGVRVNYQGKEILMGNAKMIKQHGIPFPEERDTDMGVHITVEGKYAGSIAIADEVRDDSATAITKLRNLGVNKIVMLTGDKKTVADNISKKLGLDQAFSQLLPHQKVEKIEELEKQNETRKKIVFVGDGINDAPSLARAEIGVAMGGIASDAAIEAADIVLMTGQPSKLSEAITIARKTKSIIMQNVVFALGVKAAVLLLGAMGLASMWGAVFADVGVALLAVLNSMRAMR</sequence>
<dbReference type="Gene3D" id="3.40.1110.10">
    <property type="entry name" value="Calcium-transporting ATPase, cytoplasmic domain N"/>
    <property type="match status" value="1"/>
</dbReference>
<dbReference type="GO" id="GO:0005886">
    <property type="term" value="C:plasma membrane"/>
    <property type="evidence" value="ECO:0007669"/>
    <property type="project" value="UniProtKB-SubCell"/>
</dbReference>
<feature type="transmembrane region" description="Helical" evidence="9">
    <location>
        <begin position="37"/>
        <end position="55"/>
    </location>
</feature>
<dbReference type="Proteomes" id="UP000285138">
    <property type="component" value="Unassembled WGS sequence"/>
</dbReference>
<dbReference type="InterPro" id="IPR051014">
    <property type="entry name" value="Cation_Transport_ATPase_IB"/>
</dbReference>
<evidence type="ECO:0000256" key="2">
    <source>
        <dbReference type="ARBA" id="ARBA00006024"/>
    </source>
</evidence>
<dbReference type="InterPro" id="IPR001757">
    <property type="entry name" value="P_typ_ATPase"/>
</dbReference>
<dbReference type="PANTHER" id="PTHR48085">
    <property type="entry name" value="CADMIUM/ZINC-TRANSPORTING ATPASE HMA2-RELATED"/>
    <property type="match status" value="1"/>
</dbReference>
<evidence type="ECO:0000256" key="5">
    <source>
        <dbReference type="ARBA" id="ARBA00022989"/>
    </source>
</evidence>
<dbReference type="FunFam" id="2.70.150.10:FF:000002">
    <property type="entry name" value="Copper-transporting ATPase 1, putative"/>
    <property type="match status" value="1"/>
</dbReference>
<keyword evidence="9" id="KW-0479">Metal-binding</keyword>
<feature type="domain" description="P-type ATPase A" evidence="10">
    <location>
        <begin position="143"/>
        <end position="242"/>
    </location>
</feature>
<evidence type="ECO:0000256" key="3">
    <source>
        <dbReference type="ARBA" id="ARBA00022539"/>
    </source>
</evidence>
<name>A0A424YC40_9FIRM</name>
<dbReference type="GO" id="GO:0046872">
    <property type="term" value="F:metal ion binding"/>
    <property type="evidence" value="ECO:0007669"/>
    <property type="project" value="UniProtKB-KW"/>
</dbReference>
<protein>
    <recommendedName>
        <fullName evidence="7">Cd(2+)-exporting ATPase</fullName>
        <ecNumber evidence="7">7.2.2.21</ecNumber>
    </recommendedName>
</protein>
<evidence type="ECO:0000256" key="9">
    <source>
        <dbReference type="RuleBase" id="RU362081"/>
    </source>
</evidence>
<comment type="catalytic activity">
    <reaction evidence="8">
        <text>Cd(2+)(in) + ATP + H2O = Cd(2+)(out) + ADP + phosphate + H(+)</text>
        <dbReference type="Rhea" id="RHEA:12132"/>
        <dbReference type="ChEBI" id="CHEBI:15377"/>
        <dbReference type="ChEBI" id="CHEBI:15378"/>
        <dbReference type="ChEBI" id="CHEBI:30616"/>
        <dbReference type="ChEBI" id="CHEBI:43474"/>
        <dbReference type="ChEBI" id="CHEBI:48775"/>
        <dbReference type="ChEBI" id="CHEBI:456216"/>
        <dbReference type="EC" id="7.2.2.21"/>
    </reaction>
</comment>
<dbReference type="InterPro" id="IPR023214">
    <property type="entry name" value="HAD_sf"/>
</dbReference>
<feature type="transmembrane region" description="Helical" evidence="9">
    <location>
        <begin position="289"/>
        <end position="314"/>
    </location>
</feature>
<proteinExistence type="inferred from homology"/>
<reference evidence="11 12" key="1">
    <citation type="submission" date="2018-08" db="EMBL/GenBank/DDBJ databases">
        <title>The metabolism and importance of syntrophic acetate oxidation coupled to methane or sulfide production in haloalkaline environments.</title>
        <authorList>
            <person name="Timmers P.H.A."/>
            <person name="Vavourakis C.D."/>
            <person name="Sorokin D.Y."/>
            <person name="Sinninghe Damste J.S."/>
            <person name="Muyzer G."/>
            <person name="Stams A.J.M."/>
            <person name="Plugge C.M."/>
        </authorList>
    </citation>
    <scope>NUCLEOTIDE SEQUENCE [LARGE SCALE GENOMIC DNA]</scope>
    <source>
        <strain evidence="11">MSAO_Bac1</strain>
    </source>
</reference>